<evidence type="ECO:0000256" key="1">
    <source>
        <dbReference type="ARBA" id="ARBA00022603"/>
    </source>
</evidence>
<dbReference type="GO" id="GO:0032259">
    <property type="term" value="P:methylation"/>
    <property type="evidence" value="ECO:0007669"/>
    <property type="project" value="UniProtKB-KW"/>
</dbReference>
<feature type="domain" description="Methyltransferase" evidence="5">
    <location>
        <begin position="109"/>
        <end position="194"/>
    </location>
</feature>
<keyword evidence="2 6" id="KW-0808">Transferase</keyword>
<proteinExistence type="predicted"/>
<feature type="compositionally biased region" description="Low complexity" evidence="4">
    <location>
        <begin position="28"/>
        <end position="42"/>
    </location>
</feature>
<dbReference type="InterPro" id="IPR029063">
    <property type="entry name" value="SAM-dependent_MTases_sf"/>
</dbReference>
<dbReference type="SUPFAM" id="SSF53335">
    <property type="entry name" value="S-adenosyl-L-methionine-dependent methyltransferases"/>
    <property type="match status" value="1"/>
</dbReference>
<dbReference type="AlphaFoldDB" id="A0A1M6VUP7"/>
<dbReference type="PANTHER" id="PTHR43464">
    <property type="entry name" value="METHYLTRANSFERASE"/>
    <property type="match status" value="1"/>
</dbReference>
<evidence type="ECO:0000256" key="3">
    <source>
        <dbReference type="ARBA" id="ARBA00022691"/>
    </source>
</evidence>
<dbReference type="STRING" id="1848.SAMN05443637_11368"/>
<accession>A0A1M6VUP7</accession>
<evidence type="ECO:0000313" key="6">
    <source>
        <dbReference type="EMBL" id="SHK85272.1"/>
    </source>
</evidence>
<feature type="region of interest" description="Disordered" evidence="4">
    <location>
        <begin position="1"/>
        <end position="42"/>
    </location>
</feature>
<dbReference type="PANTHER" id="PTHR43464:SF19">
    <property type="entry name" value="UBIQUINONE BIOSYNTHESIS O-METHYLTRANSFERASE, MITOCHONDRIAL"/>
    <property type="match status" value="1"/>
</dbReference>
<evidence type="ECO:0000313" key="7">
    <source>
        <dbReference type="Proteomes" id="UP000184363"/>
    </source>
</evidence>
<protein>
    <submittedName>
        <fullName evidence="6">Methyltransferase domain-containing protein</fullName>
    </submittedName>
</protein>
<dbReference type="InterPro" id="IPR041698">
    <property type="entry name" value="Methyltransf_25"/>
</dbReference>
<dbReference type="Proteomes" id="UP000184363">
    <property type="component" value="Unassembled WGS sequence"/>
</dbReference>
<dbReference type="CDD" id="cd02440">
    <property type="entry name" value="AdoMet_MTases"/>
    <property type="match status" value="1"/>
</dbReference>
<organism evidence="6 7">
    <name type="scientific">Pseudonocardia thermophila</name>
    <dbReference type="NCBI Taxonomy" id="1848"/>
    <lineage>
        <taxon>Bacteria</taxon>
        <taxon>Bacillati</taxon>
        <taxon>Actinomycetota</taxon>
        <taxon>Actinomycetes</taxon>
        <taxon>Pseudonocardiales</taxon>
        <taxon>Pseudonocardiaceae</taxon>
        <taxon>Pseudonocardia</taxon>
    </lineage>
</organism>
<dbReference type="Gene3D" id="3.40.50.150">
    <property type="entry name" value="Vaccinia Virus protein VP39"/>
    <property type="match status" value="1"/>
</dbReference>
<dbReference type="GO" id="GO:0008168">
    <property type="term" value="F:methyltransferase activity"/>
    <property type="evidence" value="ECO:0007669"/>
    <property type="project" value="UniProtKB-KW"/>
</dbReference>
<keyword evidence="3" id="KW-0949">S-adenosyl-L-methionine</keyword>
<keyword evidence="7" id="KW-1185">Reference proteome</keyword>
<gene>
    <name evidence="6" type="ORF">SAMN05443637_11368</name>
</gene>
<evidence type="ECO:0000256" key="4">
    <source>
        <dbReference type="SAM" id="MobiDB-lite"/>
    </source>
</evidence>
<dbReference type="EMBL" id="FRAP01000013">
    <property type="protein sequence ID" value="SHK85272.1"/>
    <property type="molecule type" value="Genomic_DNA"/>
</dbReference>
<sequence>MGQSGDEAGAAVEGDPRPQAQLSVVTGRTADPDSPAPSSRPAATVTIVGEAATRWARLQAGRDIPPEIRAKAAADPWAFDPDAFRAPAVPVDTPSRAAGLALLGAGGTVLDVGCGGGDAAFALAERATHVTGVDARQEMLDLFAADAAARGVPHRAVLGAWPGSAAEAGRADVVVCHHVLHNVVDLPPFLTALTAAARRGVVVEMLRQHPMAWLDPLWERFHGLVRLPPATDEDAIAVLRELGIEPEVRRWERVPRPSADPVWVTRRLCLPADRTSEVAAALAGLHRPNDLTTITWTT</sequence>
<evidence type="ECO:0000259" key="5">
    <source>
        <dbReference type="Pfam" id="PF13649"/>
    </source>
</evidence>
<dbReference type="Pfam" id="PF13649">
    <property type="entry name" value="Methyltransf_25"/>
    <property type="match status" value="1"/>
</dbReference>
<evidence type="ECO:0000256" key="2">
    <source>
        <dbReference type="ARBA" id="ARBA00022679"/>
    </source>
</evidence>
<name>A0A1M6VUP7_PSETH</name>
<keyword evidence="1 6" id="KW-0489">Methyltransferase</keyword>
<reference evidence="6 7" key="1">
    <citation type="submission" date="2016-11" db="EMBL/GenBank/DDBJ databases">
        <authorList>
            <person name="Jaros S."/>
            <person name="Januszkiewicz K."/>
            <person name="Wedrychowicz H."/>
        </authorList>
    </citation>
    <scope>NUCLEOTIDE SEQUENCE [LARGE SCALE GENOMIC DNA]</scope>
    <source>
        <strain evidence="6 7">DSM 43832</strain>
    </source>
</reference>